<sequence>HWGWDFNPTTSTTYLYPENKVVDYLRQDTALYRVLPLQSEKLVFGPNVLSVFGIQTIGGYTPLIQADYYDLYKKISDQVDFAWLRSSPNKLAMSVFEPLVSLLNVKYVLSVKPLASDEVLQVDQMGCDTAIFLDGDWATQTFTASDPGLNRLDFLLAPSTSASEDSVIHFRLWRDDIDGDLVAETEILASPTDIPLAHTIYFAPVADSAGQPFVWGITGEETMAVCAIGSDQNLAFNAYGTQLISRAEIDGIRIYENPNTLPRAYLVHHAETVPSDQRLERLLDTDFDFYHSVLL</sequence>
<evidence type="ECO:0000313" key="1">
    <source>
        <dbReference type="EMBL" id="GAG78485.1"/>
    </source>
</evidence>
<dbReference type="EMBL" id="BART01018826">
    <property type="protein sequence ID" value="GAG78485.1"/>
    <property type="molecule type" value="Genomic_DNA"/>
</dbReference>
<gene>
    <name evidence="1" type="ORF">S01H4_35407</name>
</gene>
<dbReference type="AlphaFoldDB" id="X1A8A0"/>
<comment type="caution">
    <text evidence="1">The sequence shown here is derived from an EMBL/GenBank/DDBJ whole genome shotgun (WGS) entry which is preliminary data.</text>
</comment>
<name>X1A8A0_9ZZZZ</name>
<organism evidence="1">
    <name type="scientific">marine sediment metagenome</name>
    <dbReference type="NCBI Taxonomy" id="412755"/>
    <lineage>
        <taxon>unclassified sequences</taxon>
        <taxon>metagenomes</taxon>
        <taxon>ecological metagenomes</taxon>
    </lineage>
</organism>
<feature type="non-terminal residue" evidence="1">
    <location>
        <position position="295"/>
    </location>
</feature>
<reference evidence="1" key="1">
    <citation type="journal article" date="2014" name="Front. Microbiol.">
        <title>High frequency of phylogenetically diverse reductive dehalogenase-homologous genes in deep subseafloor sedimentary metagenomes.</title>
        <authorList>
            <person name="Kawai M."/>
            <person name="Futagami T."/>
            <person name="Toyoda A."/>
            <person name="Takaki Y."/>
            <person name="Nishi S."/>
            <person name="Hori S."/>
            <person name="Arai W."/>
            <person name="Tsubouchi T."/>
            <person name="Morono Y."/>
            <person name="Uchiyama I."/>
            <person name="Ito T."/>
            <person name="Fujiyama A."/>
            <person name="Inagaki F."/>
            <person name="Takami H."/>
        </authorList>
    </citation>
    <scope>NUCLEOTIDE SEQUENCE</scope>
    <source>
        <strain evidence="1">Expedition CK06-06</strain>
    </source>
</reference>
<protein>
    <submittedName>
        <fullName evidence="1">Uncharacterized protein</fullName>
    </submittedName>
</protein>
<accession>X1A8A0</accession>
<proteinExistence type="predicted"/>
<feature type="non-terminal residue" evidence="1">
    <location>
        <position position="1"/>
    </location>
</feature>